<dbReference type="AlphaFoldDB" id="A1CGH7"/>
<organism evidence="1 2">
    <name type="scientific">Aspergillus clavatus (strain ATCC 1007 / CBS 513.65 / DSM 816 / NCTC 3887 / NRRL 1 / QM 1276 / 107)</name>
    <dbReference type="NCBI Taxonomy" id="344612"/>
    <lineage>
        <taxon>Eukaryota</taxon>
        <taxon>Fungi</taxon>
        <taxon>Dikarya</taxon>
        <taxon>Ascomycota</taxon>
        <taxon>Pezizomycotina</taxon>
        <taxon>Eurotiomycetes</taxon>
        <taxon>Eurotiomycetidae</taxon>
        <taxon>Eurotiales</taxon>
        <taxon>Aspergillaceae</taxon>
        <taxon>Aspergillus</taxon>
        <taxon>Aspergillus subgen. Fumigati</taxon>
    </lineage>
</organism>
<dbReference type="Proteomes" id="UP000006701">
    <property type="component" value="Unassembled WGS sequence"/>
</dbReference>
<dbReference type="GeneID" id="4704539"/>
<dbReference type="EMBL" id="DS027053">
    <property type="protein sequence ID" value="EAW11057.1"/>
    <property type="molecule type" value="Genomic_DNA"/>
</dbReference>
<dbReference type="eggNOG" id="ENOG502RQWM">
    <property type="taxonomic scope" value="Eukaryota"/>
</dbReference>
<dbReference type="RefSeq" id="XP_001272483.1">
    <property type="nucleotide sequence ID" value="XM_001272482.1"/>
</dbReference>
<gene>
    <name evidence="1" type="ORF">ACLA_066930</name>
</gene>
<sequence length="272" mass="30757">MARIRQFTPKEFLDHAGRPYTVIGGTPSSCSNPSTVIELGIHIYTLSNLTEAAQTVSTAFLTGFAMSQCGNLSNYWPRVDVYSKLGSIDECIEHHRAEKVYRKKALKEMHQEIAAVTKSEDDAEEAVRALRGKQPLPHIVPSWACTERFWNEVSMGSWWRYRGFILVIPEECQSWNDVLEKGLWMCINAVHNRAILAVGEGELAEVDPLAIVIEEQISYLAIETALDGVLQHLGDSPWAYVFKVIRDGFNKDNPRRPFCLWKGVDGEFNDKL</sequence>
<dbReference type="OrthoDB" id="3832628at2759"/>
<dbReference type="HOGENOM" id="CLU_1022983_0_0_1"/>
<keyword evidence="2" id="KW-1185">Reference proteome</keyword>
<reference evidence="1 2" key="1">
    <citation type="journal article" date="2008" name="PLoS Genet.">
        <title>Genomic islands in the pathogenic filamentous fungus Aspergillus fumigatus.</title>
        <authorList>
            <person name="Fedorova N.D."/>
            <person name="Khaldi N."/>
            <person name="Joardar V.S."/>
            <person name="Maiti R."/>
            <person name="Amedeo P."/>
            <person name="Anderson M.J."/>
            <person name="Crabtree J."/>
            <person name="Silva J.C."/>
            <person name="Badger J.H."/>
            <person name="Albarraq A."/>
            <person name="Angiuoli S."/>
            <person name="Bussey H."/>
            <person name="Bowyer P."/>
            <person name="Cotty P.J."/>
            <person name="Dyer P.S."/>
            <person name="Egan A."/>
            <person name="Galens K."/>
            <person name="Fraser-Liggett C.M."/>
            <person name="Haas B.J."/>
            <person name="Inman J.M."/>
            <person name="Kent R."/>
            <person name="Lemieux S."/>
            <person name="Malavazi I."/>
            <person name="Orvis J."/>
            <person name="Roemer T."/>
            <person name="Ronning C.M."/>
            <person name="Sundaram J.P."/>
            <person name="Sutton G."/>
            <person name="Turner G."/>
            <person name="Venter J.C."/>
            <person name="White O.R."/>
            <person name="Whitty B.R."/>
            <person name="Youngman P."/>
            <person name="Wolfe K.H."/>
            <person name="Goldman G.H."/>
            <person name="Wortman J.R."/>
            <person name="Jiang B."/>
            <person name="Denning D.W."/>
            <person name="Nierman W.C."/>
        </authorList>
    </citation>
    <scope>NUCLEOTIDE SEQUENCE [LARGE SCALE GENOMIC DNA]</scope>
    <source>
        <strain evidence="2">ATCC 1007 / CBS 513.65 / DSM 816 / NCTC 3887 / NRRL 1</strain>
    </source>
</reference>
<dbReference type="VEuPathDB" id="FungiDB:ACLA_066930"/>
<accession>A1CGH7</accession>
<name>A1CGH7_ASPCL</name>
<proteinExistence type="predicted"/>
<evidence type="ECO:0000313" key="2">
    <source>
        <dbReference type="Proteomes" id="UP000006701"/>
    </source>
</evidence>
<protein>
    <submittedName>
        <fullName evidence="1">Uncharacterized protein</fullName>
    </submittedName>
</protein>
<dbReference type="KEGG" id="act:ACLA_066930"/>
<evidence type="ECO:0000313" key="1">
    <source>
        <dbReference type="EMBL" id="EAW11057.1"/>
    </source>
</evidence>